<reference evidence="1 2" key="1">
    <citation type="journal article" date="2022" name="Plant J.">
        <title>Chromosome-level genome of Camellia lanceoleosa provides a valuable resource for understanding genome evolution and self-incompatibility.</title>
        <authorList>
            <person name="Gong W."/>
            <person name="Xiao S."/>
            <person name="Wang L."/>
            <person name="Liao Z."/>
            <person name="Chang Y."/>
            <person name="Mo W."/>
            <person name="Hu G."/>
            <person name="Li W."/>
            <person name="Zhao G."/>
            <person name="Zhu H."/>
            <person name="Hu X."/>
            <person name="Ji K."/>
            <person name="Xiang X."/>
            <person name="Song Q."/>
            <person name="Yuan D."/>
            <person name="Jin S."/>
            <person name="Zhang L."/>
        </authorList>
    </citation>
    <scope>NUCLEOTIDE SEQUENCE [LARGE SCALE GENOMIC DNA]</scope>
    <source>
        <strain evidence="1">SQ_2022a</strain>
    </source>
</reference>
<keyword evidence="2" id="KW-1185">Reference proteome</keyword>
<evidence type="ECO:0000313" key="1">
    <source>
        <dbReference type="EMBL" id="KAI8021307.1"/>
    </source>
</evidence>
<comment type="caution">
    <text evidence="1">The sequence shown here is derived from an EMBL/GenBank/DDBJ whole genome shotgun (WGS) entry which is preliminary data.</text>
</comment>
<dbReference type="EMBL" id="CM045763">
    <property type="protein sequence ID" value="KAI8021307.1"/>
    <property type="molecule type" value="Genomic_DNA"/>
</dbReference>
<evidence type="ECO:0000313" key="2">
    <source>
        <dbReference type="Proteomes" id="UP001060215"/>
    </source>
</evidence>
<name>A0ACC0I7F3_9ERIC</name>
<organism evidence="1 2">
    <name type="scientific">Camellia lanceoleosa</name>
    <dbReference type="NCBI Taxonomy" id="1840588"/>
    <lineage>
        <taxon>Eukaryota</taxon>
        <taxon>Viridiplantae</taxon>
        <taxon>Streptophyta</taxon>
        <taxon>Embryophyta</taxon>
        <taxon>Tracheophyta</taxon>
        <taxon>Spermatophyta</taxon>
        <taxon>Magnoliopsida</taxon>
        <taxon>eudicotyledons</taxon>
        <taxon>Gunneridae</taxon>
        <taxon>Pentapetalae</taxon>
        <taxon>asterids</taxon>
        <taxon>Ericales</taxon>
        <taxon>Theaceae</taxon>
        <taxon>Camellia</taxon>
    </lineage>
</organism>
<proteinExistence type="predicted"/>
<gene>
    <name evidence="1" type="ORF">LOK49_LG03G03306</name>
</gene>
<sequence>MRSNGNIVSDSGIDTEVTSLECCAETNGSQSPSMKAAKYSVSGIDCNFEGQNKTARGSDKAEGSCTRHLGKFIFREGERSSG</sequence>
<accession>A0ACC0I7F3</accession>
<protein>
    <submittedName>
        <fullName evidence="1">Uncharacterized protein</fullName>
    </submittedName>
</protein>
<dbReference type="Proteomes" id="UP001060215">
    <property type="component" value="Chromosome 6"/>
</dbReference>